<gene>
    <name evidence="5" type="ORF">SCFA_410063</name>
</gene>
<accession>A0A485M3D2</accession>
<keyword evidence="2" id="KW-1133">Transmembrane helix</keyword>
<feature type="domain" description="DUF7088" evidence="4">
    <location>
        <begin position="37"/>
        <end position="148"/>
    </location>
</feature>
<feature type="region of interest" description="Disordered" evidence="1">
    <location>
        <begin position="580"/>
        <end position="606"/>
    </location>
</feature>
<dbReference type="Pfam" id="PF09822">
    <property type="entry name" value="ABC_transp_aux"/>
    <property type="match status" value="1"/>
</dbReference>
<evidence type="ECO:0000313" key="5">
    <source>
        <dbReference type="EMBL" id="VFU15419.1"/>
    </source>
</evidence>
<keyword evidence="2" id="KW-0812">Transmembrane</keyword>
<sequence length="724" mass="80371">MAVQNKSRYIKFGIYLILLVLLNVAGLTLYLRADLTKNRVYSLSKVSREVVATLKEPLTINVFFTKNLPAPYNTVERYLRDLLEEYSLSGNRYFNYRFYDVTPLEEGGSAHSAENQRLASDYGIQPVQIQAIEQDEVKIKKAYMGLAIVHGDMVEKVPTITSINGLEYQLTSAMMKVNNKISALLKLEKPVEIKLYISPSIREVAPYMGLKDLPELDNGVNEIVTELNRTMYGKLSFSTVEPSGQEEIAALADEHGLMHLKWPDIPQSSVKAGSGVIGMVVEHGGQSMALPVLQVFRVPLFGTQYSLVSPDEIDEMITESVESLIGINESIGYLTGNGALPLYGMPGSQTEPATSFVQLLSKSYSLKQVDLKDGGIPEGLKTFVIAGPTENFSDYELYQIDQALMRGTNLALFLDSFQEIMPQQGGPFGQMPQYVPNDTGLEKLLDHYGVRVNKSIVMDENCFTQRSSRQYGGEQKIYYAPIIQNRNINSDIACMANIKSMVGLAMSPLEIDEKRLAENKITATRLFSSSERSWEMRDIISLNPMFIRPPAGEEELRSYPLAYMLEGSFPSYFADKPIPEKPAATDEAADAQEGEKPAPKADLSGFEGTTTLASSARPGKIFVVASSHLLRNNVLDAEGQTPNSAFVMNVLDVLNDREDVALMRSKVLSLNPLNDPRAQTKIFIKSINIVGLPVLVVGFGLLVLLHRHVRKNRIELMFSKRGES</sequence>
<reference evidence="5" key="1">
    <citation type="submission" date="2019-03" db="EMBL/GenBank/DDBJ databases">
        <authorList>
            <person name="Hao L."/>
        </authorList>
    </citation>
    <scope>NUCLEOTIDE SEQUENCE</scope>
</reference>
<evidence type="ECO:0000256" key="2">
    <source>
        <dbReference type="SAM" id="Phobius"/>
    </source>
</evidence>
<organism evidence="5">
    <name type="scientific">anaerobic digester metagenome</name>
    <dbReference type="NCBI Taxonomy" id="1263854"/>
    <lineage>
        <taxon>unclassified sequences</taxon>
        <taxon>metagenomes</taxon>
        <taxon>ecological metagenomes</taxon>
    </lineage>
</organism>
<proteinExistence type="predicted"/>
<feature type="transmembrane region" description="Helical" evidence="2">
    <location>
        <begin position="682"/>
        <end position="705"/>
    </location>
</feature>
<name>A0A485M3D2_9ZZZZ</name>
<keyword evidence="2" id="KW-0472">Membrane</keyword>
<evidence type="ECO:0000256" key="1">
    <source>
        <dbReference type="SAM" id="MobiDB-lite"/>
    </source>
</evidence>
<dbReference type="EMBL" id="CAADRM010000105">
    <property type="protein sequence ID" value="VFU15419.1"/>
    <property type="molecule type" value="Genomic_DNA"/>
</dbReference>
<feature type="transmembrane region" description="Helical" evidence="2">
    <location>
        <begin position="12"/>
        <end position="31"/>
    </location>
</feature>
<evidence type="ECO:0000259" key="4">
    <source>
        <dbReference type="Pfam" id="PF23357"/>
    </source>
</evidence>
<dbReference type="Pfam" id="PF23357">
    <property type="entry name" value="DUF7088"/>
    <property type="match status" value="1"/>
</dbReference>
<dbReference type="InterPro" id="IPR055396">
    <property type="entry name" value="DUF7088"/>
</dbReference>
<dbReference type="InterPro" id="IPR019196">
    <property type="entry name" value="ABC_transp_unknown"/>
</dbReference>
<evidence type="ECO:0000259" key="3">
    <source>
        <dbReference type="Pfam" id="PF09822"/>
    </source>
</evidence>
<protein>
    <submittedName>
        <fullName evidence="5">ABC-type uncharacterized transport system</fullName>
    </submittedName>
</protein>
<feature type="domain" description="ABC-type uncharacterised transport system" evidence="3">
    <location>
        <begin position="330"/>
        <end position="649"/>
    </location>
</feature>
<dbReference type="AlphaFoldDB" id="A0A485M3D2"/>